<evidence type="ECO:0000259" key="1">
    <source>
        <dbReference type="Pfam" id="PF08350"/>
    </source>
</evidence>
<accession>A0A4E0Q5H8</accession>
<dbReference type="InterPro" id="IPR013561">
    <property type="entry name" value="FilR1_middle_dom"/>
</dbReference>
<dbReference type="EMBL" id="PGGK01000005">
    <property type="protein sequence ID" value="TGC09430.1"/>
    <property type="molecule type" value="Genomic_DNA"/>
</dbReference>
<protein>
    <submittedName>
        <fullName evidence="2">Transcriptional regulator</fullName>
    </submittedName>
</protein>
<dbReference type="Proteomes" id="UP000297295">
    <property type="component" value="Unassembled WGS sequence"/>
</dbReference>
<name>A0A4E0Q5H8_9EURY</name>
<dbReference type="OrthoDB" id="11410at2157"/>
<dbReference type="Pfam" id="PF08350">
    <property type="entry name" value="FilR1_middle"/>
    <property type="match status" value="1"/>
</dbReference>
<dbReference type="AlphaFoldDB" id="A0A4E0Q5H8"/>
<evidence type="ECO:0000313" key="3">
    <source>
        <dbReference type="Proteomes" id="UP000297295"/>
    </source>
</evidence>
<keyword evidence="3" id="KW-1185">Reference proteome</keyword>
<dbReference type="SUPFAM" id="SSF46785">
    <property type="entry name" value="Winged helix' DNA-binding domain"/>
    <property type="match status" value="1"/>
</dbReference>
<proteinExistence type="predicted"/>
<reference evidence="2 3" key="1">
    <citation type="submission" date="2017-11" db="EMBL/GenBank/DDBJ databases">
        <title>Isolation and Characterization of Methanogenic Archaea from Saline Meromictic Lake at Siberia.</title>
        <authorList>
            <person name="Shen Y."/>
            <person name="Huang H.-H."/>
            <person name="Lai M.-C."/>
            <person name="Chen S.-C."/>
        </authorList>
    </citation>
    <scope>NUCLEOTIDE SEQUENCE [LARGE SCALE GENOMIC DNA]</scope>
    <source>
        <strain evidence="2 3">SY-01</strain>
    </source>
</reference>
<dbReference type="InterPro" id="IPR016490">
    <property type="entry name" value="Tscrpt_reg_HTH_AF0396-typ3"/>
</dbReference>
<sequence length="262" mass="30432">MKKPLLDVLFASDKRKNLLLFLKDETKEMEEILSHLRTNRQSLLPQVRILEEHHIVTHESDIYELTIMGRQIVEKMVPLISTVNVLNTSIDYWGTRNLDFIPPHLLKRINELGKCITRQPSLVEMHSIQANFHEASKNSESVFVVTTFLFPNHVQLFKELLENGVNIHFIISPDVLGRLRYEVNPEFEKLLQNDLLNLFVHTGDDMNFLSFGLNDKCLFLRLFTNTGENDSRFTACTSSSALKWGKELFENFRENSTLITEL</sequence>
<evidence type="ECO:0000313" key="2">
    <source>
        <dbReference type="EMBL" id="TGC09430.1"/>
    </source>
</evidence>
<feature type="domain" description="Methanogenesis regulatory protein FilR1 middle" evidence="1">
    <location>
        <begin position="126"/>
        <end position="255"/>
    </location>
</feature>
<dbReference type="PIRSF" id="PIRSF006692">
    <property type="entry name" value="TF_HTH_AF0396_prd"/>
    <property type="match status" value="1"/>
</dbReference>
<gene>
    <name evidence="2" type="ORF">CUN85_06265</name>
</gene>
<comment type="caution">
    <text evidence="2">The sequence shown here is derived from an EMBL/GenBank/DDBJ whole genome shotgun (WGS) entry which is preliminary data.</text>
</comment>
<dbReference type="InterPro" id="IPR036390">
    <property type="entry name" value="WH_DNA-bd_sf"/>
</dbReference>
<dbReference type="RefSeq" id="WP_135389469.1">
    <property type="nucleotide sequence ID" value="NZ_PGGK01000005.1"/>
</dbReference>
<organism evidence="2 3">
    <name type="scientific">Methanolobus halotolerans</name>
    <dbReference type="NCBI Taxonomy" id="2052935"/>
    <lineage>
        <taxon>Archaea</taxon>
        <taxon>Methanobacteriati</taxon>
        <taxon>Methanobacteriota</taxon>
        <taxon>Stenosarchaea group</taxon>
        <taxon>Methanomicrobia</taxon>
        <taxon>Methanosarcinales</taxon>
        <taxon>Methanosarcinaceae</taxon>
        <taxon>Methanolobus</taxon>
    </lineage>
</organism>